<dbReference type="RefSeq" id="WP_348758354.1">
    <property type="nucleotide sequence ID" value="NZ_OZ026884.1"/>
</dbReference>
<proteinExistence type="inferred from homology"/>
<evidence type="ECO:0000313" key="6">
    <source>
        <dbReference type="EMBL" id="CAL1241881.1"/>
    </source>
</evidence>
<dbReference type="Gene3D" id="3.40.50.720">
    <property type="entry name" value="NAD(P)-binding Rossmann-like Domain"/>
    <property type="match status" value="1"/>
</dbReference>
<keyword evidence="4" id="KW-0812">Transmembrane</keyword>
<organism evidence="6 7">
    <name type="scientific">Candidatus Methylocalor cossyra</name>
    <dbReference type="NCBI Taxonomy" id="3108543"/>
    <lineage>
        <taxon>Bacteria</taxon>
        <taxon>Pseudomonadati</taxon>
        <taxon>Pseudomonadota</taxon>
        <taxon>Gammaproteobacteria</taxon>
        <taxon>Methylococcales</taxon>
        <taxon>Methylococcaceae</taxon>
        <taxon>Candidatus Methylocalor</taxon>
    </lineage>
</organism>
<dbReference type="Pfam" id="PF00106">
    <property type="entry name" value="adh_short"/>
    <property type="match status" value="1"/>
</dbReference>
<evidence type="ECO:0000313" key="7">
    <source>
        <dbReference type="Proteomes" id="UP001497493"/>
    </source>
</evidence>
<keyword evidence="4" id="KW-0472">Membrane</keyword>
<evidence type="ECO:0000259" key="5">
    <source>
        <dbReference type="SMART" id="SM00822"/>
    </source>
</evidence>
<keyword evidence="7" id="KW-1185">Reference proteome</keyword>
<keyword evidence="2" id="KW-0560">Oxidoreductase</keyword>
<dbReference type="Proteomes" id="UP001497493">
    <property type="component" value="Chromosome"/>
</dbReference>
<dbReference type="PRINTS" id="PR00080">
    <property type="entry name" value="SDRFAMILY"/>
</dbReference>
<accession>A0ABM9NMJ9</accession>
<comment type="similarity">
    <text evidence="1 3">Belongs to the short-chain dehydrogenases/reductases (SDR) family.</text>
</comment>
<feature type="transmembrane region" description="Helical" evidence="4">
    <location>
        <begin position="306"/>
        <end position="327"/>
    </location>
</feature>
<evidence type="ECO:0000256" key="3">
    <source>
        <dbReference type="RuleBase" id="RU000363"/>
    </source>
</evidence>
<dbReference type="SUPFAM" id="SSF51735">
    <property type="entry name" value="NAD(P)-binding Rossmann-fold domains"/>
    <property type="match status" value="1"/>
</dbReference>
<dbReference type="InterPro" id="IPR020904">
    <property type="entry name" value="Sc_DH/Rdtase_CS"/>
</dbReference>
<protein>
    <submittedName>
        <fullName evidence="6">Short-subunit dehydrogenase</fullName>
    </submittedName>
</protein>
<keyword evidence="4" id="KW-1133">Transmembrane helix</keyword>
<dbReference type="NCBIfam" id="NF005495">
    <property type="entry name" value="PRK07109.1"/>
    <property type="match status" value="1"/>
</dbReference>
<sequence length="328" mass="35711">MAASEVVVITGASAGIGRATAVAFARRGAKLALLARGAERLESARREVEAAGGTALPIPTDVADPDQVERAAERAERVLGPIDVWVNSAMVTVFSPLAAMTAAEFHRVTAVTYLGCVHGTLAALRRMRDRRRGTIVQVGSALAYRAIPLQSAYCGAKFAIRGFTDALRSELIHERSPIQVTMVQLAAFNTPQFDWARTHIPRNPQPVPPIFQPEVAARAIVWAAHHRRRELWVGWPAVQAILANRLMPGLLDRYLASRAYSGQFTEEPLSTDRPDNLFQPVPGDFGSHGRFDGRARSRSWQLSFTLHRHWIAAALAGVLALGVFGAAF</sequence>
<dbReference type="PANTHER" id="PTHR44196:SF1">
    <property type="entry name" value="DEHYDROGENASE_REDUCTASE SDR FAMILY MEMBER 7B"/>
    <property type="match status" value="1"/>
</dbReference>
<evidence type="ECO:0000256" key="4">
    <source>
        <dbReference type="SAM" id="Phobius"/>
    </source>
</evidence>
<gene>
    <name evidence="6" type="ORF">MECH1_V1_3105</name>
</gene>
<dbReference type="PANTHER" id="PTHR44196">
    <property type="entry name" value="DEHYDROGENASE/REDUCTASE SDR FAMILY MEMBER 7B"/>
    <property type="match status" value="1"/>
</dbReference>
<dbReference type="InterPro" id="IPR036291">
    <property type="entry name" value="NAD(P)-bd_dom_sf"/>
</dbReference>
<name>A0ABM9NMJ9_9GAMM</name>
<evidence type="ECO:0000256" key="1">
    <source>
        <dbReference type="ARBA" id="ARBA00006484"/>
    </source>
</evidence>
<dbReference type="PRINTS" id="PR00081">
    <property type="entry name" value="GDHRDH"/>
</dbReference>
<feature type="domain" description="Ketoreductase" evidence="5">
    <location>
        <begin position="5"/>
        <end position="188"/>
    </location>
</feature>
<dbReference type="PROSITE" id="PS00061">
    <property type="entry name" value="ADH_SHORT"/>
    <property type="match status" value="1"/>
</dbReference>
<dbReference type="CDD" id="cd05360">
    <property type="entry name" value="SDR_c3"/>
    <property type="match status" value="1"/>
</dbReference>
<reference evidence="6 7" key="1">
    <citation type="submission" date="2024-04" db="EMBL/GenBank/DDBJ databases">
        <authorList>
            <person name="Cremers G."/>
        </authorList>
    </citation>
    <scope>NUCLEOTIDE SEQUENCE [LARGE SCALE GENOMIC DNA]</scope>
    <source>
        <strain evidence="6">MeCH1-AG</strain>
    </source>
</reference>
<evidence type="ECO:0000256" key="2">
    <source>
        <dbReference type="ARBA" id="ARBA00023002"/>
    </source>
</evidence>
<dbReference type="SMART" id="SM00822">
    <property type="entry name" value="PKS_KR"/>
    <property type="match status" value="1"/>
</dbReference>
<dbReference type="EMBL" id="OZ026884">
    <property type="protein sequence ID" value="CAL1241881.1"/>
    <property type="molecule type" value="Genomic_DNA"/>
</dbReference>
<dbReference type="InterPro" id="IPR057326">
    <property type="entry name" value="KR_dom"/>
</dbReference>
<dbReference type="InterPro" id="IPR002347">
    <property type="entry name" value="SDR_fam"/>
</dbReference>